<reference evidence="9" key="1">
    <citation type="submission" date="2021-03" db="EMBL/GenBank/DDBJ databases">
        <authorList>
            <person name="Bekaert M."/>
        </authorList>
    </citation>
    <scope>NUCLEOTIDE SEQUENCE</scope>
</reference>
<accession>A0A8S3TYQ7</accession>
<proteinExistence type="inferred from homology"/>
<dbReference type="GO" id="GO:0005634">
    <property type="term" value="C:nucleus"/>
    <property type="evidence" value="ECO:0007669"/>
    <property type="project" value="UniProtKB-SubCell"/>
</dbReference>
<evidence type="ECO:0000256" key="5">
    <source>
        <dbReference type="ARBA" id="ARBA00022723"/>
    </source>
</evidence>
<dbReference type="InterPro" id="IPR027806">
    <property type="entry name" value="HARBI1_dom"/>
</dbReference>
<keyword evidence="7" id="KW-0539">Nucleus</keyword>
<keyword evidence="6" id="KW-0378">Hydrolase</keyword>
<evidence type="ECO:0000256" key="3">
    <source>
        <dbReference type="ARBA" id="ARBA00006958"/>
    </source>
</evidence>
<dbReference type="GO" id="GO:0046872">
    <property type="term" value="F:metal ion binding"/>
    <property type="evidence" value="ECO:0007669"/>
    <property type="project" value="UniProtKB-KW"/>
</dbReference>
<evidence type="ECO:0000256" key="4">
    <source>
        <dbReference type="ARBA" id="ARBA00022722"/>
    </source>
</evidence>
<dbReference type="PANTHER" id="PTHR22930">
    <property type="match status" value="1"/>
</dbReference>
<dbReference type="InterPro" id="IPR045249">
    <property type="entry name" value="HARBI1-like"/>
</dbReference>
<evidence type="ECO:0000313" key="10">
    <source>
        <dbReference type="Proteomes" id="UP000683360"/>
    </source>
</evidence>
<dbReference type="GO" id="GO:0016787">
    <property type="term" value="F:hydrolase activity"/>
    <property type="evidence" value="ECO:0007669"/>
    <property type="project" value="UniProtKB-KW"/>
</dbReference>
<keyword evidence="10" id="KW-1185">Reference proteome</keyword>
<keyword evidence="5" id="KW-0479">Metal-binding</keyword>
<evidence type="ECO:0000259" key="8">
    <source>
        <dbReference type="Pfam" id="PF13359"/>
    </source>
</evidence>
<name>A0A8S3TYQ7_MYTED</name>
<dbReference type="Pfam" id="PF13359">
    <property type="entry name" value="DDE_Tnp_4"/>
    <property type="match status" value="1"/>
</dbReference>
<comment type="similarity">
    <text evidence="3">Belongs to the HARBI1 family.</text>
</comment>
<dbReference type="EMBL" id="CAJPWZ010002501">
    <property type="protein sequence ID" value="CAG2239080.1"/>
    <property type="molecule type" value="Genomic_DNA"/>
</dbReference>
<evidence type="ECO:0000256" key="6">
    <source>
        <dbReference type="ARBA" id="ARBA00022801"/>
    </source>
</evidence>
<dbReference type="OrthoDB" id="10051449at2759"/>
<evidence type="ECO:0000313" key="9">
    <source>
        <dbReference type="EMBL" id="CAG2239080.1"/>
    </source>
</evidence>
<organism evidence="9 10">
    <name type="scientific">Mytilus edulis</name>
    <name type="common">Blue mussel</name>
    <dbReference type="NCBI Taxonomy" id="6550"/>
    <lineage>
        <taxon>Eukaryota</taxon>
        <taxon>Metazoa</taxon>
        <taxon>Spiralia</taxon>
        <taxon>Lophotrochozoa</taxon>
        <taxon>Mollusca</taxon>
        <taxon>Bivalvia</taxon>
        <taxon>Autobranchia</taxon>
        <taxon>Pteriomorphia</taxon>
        <taxon>Mytilida</taxon>
        <taxon>Mytiloidea</taxon>
        <taxon>Mytilidae</taxon>
        <taxon>Mytilinae</taxon>
        <taxon>Mytilus</taxon>
    </lineage>
</organism>
<sequence length="293" mass="34453">MQLRMRRRNQRRRRKPRSVWVRKWLSERRRQQYGHFTTVLKELKTEDDTAFYNYTRLPRGLYDEVLKRIQYKIQKQDTWYRKSLSPGLKLSITLRHLASGDSYQTLAYNFRVAPNTISLIVQEVCDAIKDEFATEGIQCPTETEEWASITDLFEKRWQFPHCFGALDGKHVEITCPWNTVSEYRNYKVFFSVVLMALVDADYKFIWIDVGSDGSGNDASIYNGSELKEGLESSNNVFNLPEEKQLPGDDVPVPYFIVGDNAFGIDKRLMNPYSIRNMEYDERIFNYRLSRGDG</sequence>
<protein>
    <recommendedName>
        <fullName evidence="8">DDE Tnp4 domain-containing protein</fullName>
    </recommendedName>
</protein>
<evidence type="ECO:0000256" key="1">
    <source>
        <dbReference type="ARBA" id="ARBA00001968"/>
    </source>
</evidence>
<evidence type="ECO:0000256" key="7">
    <source>
        <dbReference type="ARBA" id="ARBA00023242"/>
    </source>
</evidence>
<dbReference type="PANTHER" id="PTHR22930:SF198">
    <property type="entry name" value="DDE TNP4 DOMAIN-CONTAINING PROTEIN"/>
    <property type="match status" value="1"/>
</dbReference>
<keyword evidence="4" id="KW-0540">Nuclease</keyword>
<comment type="subcellular location">
    <subcellularLocation>
        <location evidence="2">Nucleus</location>
    </subcellularLocation>
</comment>
<gene>
    <name evidence="9" type="ORF">MEDL_51425</name>
</gene>
<dbReference type="AlphaFoldDB" id="A0A8S3TYQ7"/>
<comment type="cofactor">
    <cofactor evidence="1">
        <name>a divalent metal cation</name>
        <dbReference type="ChEBI" id="CHEBI:60240"/>
    </cofactor>
</comment>
<feature type="domain" description="DDE Tnp4" evidence="8">
    <location>
        <begin position="166"/>
        <end position="290"/>
    </location>
</feature>
<dbReference type="GO" id="GO:0004518">
    <property type="term" value="F:nuclease activity"/>
    <property type="evidence" value="ECO:0007669"/>
    <property type="project" value="UniProtKB-KW"/>
</dbReference>
<dbReference type="Proteomes" id="UP000683360">
    <property type="component" value="Unassembled WGS sequence"/>
</dbReference>
<evidence type="ECO:0000256" key="2">
    <source>
        <dbReference type="ARBA" id="ARBA00004123"/>
    </source>
</evidence>
<comment type="caution">
    <text evidence="9">The sequence shown here is derived from an EMBL/GenBank/DDBJ whole genome shotgun (WGS) entry which is preliminary data.</text>
</comment>